<reference evidence="3" key="1">
    <citation type="journal article" date="2021" name="PeerJ">
        <title>Extensive microbial diversity within the chicken gut microbiome revealed by metagenomics and culture.</title>
        <authorList>
            <person name="Gilroy R."/>
            <person name="Ravi A."/>
            <person name="Getino M."/>
            <person name="Pursley I."/>
            <person name="Horton D.L."/>
            <person name="Alikhan N.F."/>
            <person name="Baker D."/>
            <person name="Gharbi K."/>
            <person name="Hall N."/>
            <person name="Watson M."/>
            <person name="Adriaenssens E.M."/>
            <person name="Foster-Nyarko E."/>
            <person name="Jarju S."/>
            <person name="Secka A."/>
            <person name="Antonio M."/>
            <person name="Oren A."/>
            <person name="Chaudhuri R.R."/>
            <person name="La Ragione R."/>
            <person name="Hildebrand F."/>
            <person name="Pallen M.J."/>
        </authorList>
    </citation>
    <scope>NUCLEOTIDE SEQUENCE</scope>
    <source>
        <strain evidence="3">USAMLcec2-132</strain>
    </source>
</reference>
<feature type="transmembrane region" description="Helical" evidence="2">
    <location>
        <begin position="55"/>
        <end position="75"/>
    </location>
</feature>
<dbReference type="CDD" id="cd06174">
    <property type="entry name" value="MFS"/>
    <property type="match status" value="1"/>
</dbReference>
<dbReference type="InterPro" id="IPR011701">
    <property type="entry name" value="MFS"/>
</dbReference>
<feature type="transmembrane region" description="Helical" evidence="2">
    <location>
        <begin position="112"/>
        <end position="130"/>
    </location>
</feature>
<feature type="transmembrane region" description="Helical" evidence="2">
    <location>
        <begin position="142"/>
        <end position="160"/>
    </location>
</feature>
<dbReference type="PANTHER" id="PTHR23526">
    <property type="entry name" value="INTEGRAL MEMBRANE TRANSPORT PROTEIN-RELATED"/>
    <property type="match status" value="1"/>
</dbReference>
<protein>
    <submittedName>
        <fullName evidence="3">MFS transporter</fullName>
    </submittedName>
</protein>
<dbReference type="AlphaFoldDB" id="A0A9D2NHZ4"/>
<dbReference type="InterPro" id="IPR036259">
    <property type="entry name" value="MFS_trans_sf"/>
</dbReference>
<keyword evidence="2" id="KW-1133">Transmembrane helix</keyword>
<name>A0A9D2NHZ4_9FIRM</name>
<evidence type="ECO:0000313" key="3">
    <source>
        <dbReference type="EMBL" id="HJC24714.1"/>
    </source>
</evidence>
<comment type="caution">
    <text evidence="3">The sequence shown here is derived from an EMBL/GenBank/DDBJ whole genome shotgun (WGS) entry which is preliminary data.</text>
</comment>
<feature type="transmembrane region" description="Helical" evidence="2">
    <location>
        <begin position="187"/>
        <end position="204"/>
    </location>
</feature>
<accession>A0A9D2NHZ4</accession>
<dbReference type="InterPro" id="IPR052528">
    <property type="entry name" value="Sugar_transport-like"/>
</dbReference>
<dbReference type="SUPFAM" id="SSF103473">
    <property type="entry name" value="MFS general substrate transporter"/>
    <property type="match status" value="1"/>
</dbReference>
<keyword evidence="2" id="KW-0472">Membrane</keyword>
<keyword evidence="2" id="KW-0812">Transmembrane</keyword>
<evidence type="ECO:0000256" key="2">
    <source>
        <dbReference type="SAM" id="Phobius"/>
    </source>
</evidence>
<dbReference type="GO" id="GO:0005886">
    <property type="term" value="C:plasma membrane"/>
    <property type="evidence" value="ECO:0007669"/>
    <property type="project" value="UniProtKB-SubCell"/>
</dbReference>
<feature type="transmembrane region" description="Helical" evidence="2">
    <location>
        <begin position="427"/>
        <end position="451"/>
    </location>
</feature>
<dbReference type="EMBL" id="DWWS01000047">
    <property type="protein sequence ID" value="HJC24714.1"/>
    <property type="molecule type" value="Genomic_DNA"/>
</dbReference>
<gene>
    <name evidence="3" type="ORF">H9761_13585</name>
</gene>
<sequence>MAGYRIRQSREAVGNSLLWGAGRVAGWLYRIYFMALPENEEDVRRSRRFYVMGDSAAQTIAQLAGGTFLVSLLLSAGFSDAQAGVVTSTASLAAVFQLFTMQRINRLKKRKLFVCFCVLQKLLLAVLFFLPLMNVAGTDGTFLQALLLCGYFLAQVWSQIGTPATQDWIASLVPLGERGSYFSKKDAVAVFVTVTLMLIMGFVMDLCAGPRQLLGFLINGSLILFLALLNFGAFSLMKEPRLGETTPEGREIHLRRVRKRPGDMPDEKGAPCPSLSVKKGKAASCGSLMAEVREAFRDRDFRMAFFTNLLWLTAFYTASPFNTSYQLGELSLSFTFLMVVGFLGNLARIAVTPAVGRLGDRYGMACVYKYSLIGILLNFASFALAVPANAPIMTVLGTVFSALGWSFAGIGLFGIQLELIREEKRTLQLSILSALGGIYGFLVSFLSGRLLSFLQEAQPSVMGVKLYAQQITNTLGVFFLAVLIAYLKFFVQKREREVMGKG</sequence>
<reference evidence="3" key="2">
    <citation type="submission" date="2021-04" db="EMBL/GenBank/DDBJ databases">
        <authorList>
            <person name="Gilroy R."/>
        </authorList>
    </citation>
    <scope>NUCLEOTIDE SEQUENCE</scope>
    <source>
        <strain evidence="3">USAMLcec2-132</strain>
    </source>
</reference>
<dbReference type="GO" id="GO:0022857">
    <property type="term" value="F:transmembrane transporter activity"/>
    <property type="evidence" value="ECO:0007669"/>
    <property type="project" value="InterPro"/>
</dbReference>
<feature type="transmembrane region" description="Helical" evidence="2">
    <location>
        <begin position="81"/>
        <end position="100"/>
    </location>
</feature>
<dbReference type="Pfam" id="PF07690">
    <property type="entry name" value="MFS_1"/>
    <property type="match status" value="1"/>
</dbReference>
<comment type="subcellular location">
    <subcellularLocation>
        <location evidence="1">Cell membrane</location>
        <topology evidence="1">Multi-pass membrane protein</topology>
    </subcellularLocation>
</comment>
<organism evidence="3 4">
    <name type="scientific">Candidatus Eisenbergiella merdavium</name>
    <dbReference type="NCBI Taxonomy" id="2838551"/>
    <lineage>
        <taxon>Bacteria</taxon>
        <taxon>Bacillati</taxon>
        <taxon>Bacillota</taxon>
        <taxon>Clostridia</taxon>
        <taxon>Lachnospirales</taxon>
        <taxon>Lachnospiraceae</taxon>
        <taxon>Eisenbergiella</taxon>
    </lineage>
</organism>
<evidence type="ECO:0000256" key="1">
    <source>
        <dbReference type="ARBA" id="ARBA00004651"/>
    </source>
</evidence>
<dbReference type="Proteomes" id="UP000823891">
    <property type="component" value="Unassembled WGS sequence"/>
</dbReference>
<feature type="transmembrane region" description="Helical" evidence="2">
    <location>
        <begin position="330"/>
        <end position="355"/>
    </location>
</feature>
<feature type="transmembrane region" description="Helical" evidence="2">
    <location>
        <begin position="392"/>
        <end position="415"/>
    </location>
</feature>
<feature type="transmembrane region" description="Helical" evidence="2">
    <location>
        <begin position="367"/>
        <end position="386"/>
    </location>
</feature>
<evidence type="ECO:0000313" key="4">
    <source>
        <dbReference type="Proteomes" id="UP000823891"/>
    </source>
</evidence>
<feature type="transmembrane region" description="Helical" evidence="2">
    <location>
        <begin position="301"/>
        <end position="318"/>
    </location>
</feature>
<feature type="transmembrane region" description="Helical" evidence="2">
    <location>
        <begin position="216"/>
        <end position="237"/>
    </location>
</feature>
<proteinExistence type="predicted"/>
<dbReference type="Gene3D" id="1.20.1250.20">
    <property type="entry name" value="MFS general substrate transporter like domains"/>
    <property type="match status" value="2"/>
</dbReference>
<dbReference type="PANTHER" id="PTHR23526:SF2">
    <property type="entry name" value="MAJOR FACILITATOR SUPERFAMILY (MFS) PROFILE DOMAIN-CONTAINING PROTEIN"/>
    <property type="match status" value="1"/>
</dbReference>
<feature type="transmembrane region" description="Helical" evidence="2">
    <location>
        <begin position="471"/>
        <end position="491"/>
    </location>
</feature>